<dbReference type="Gene3D" id="1.10.287.130">
    <property type="match status" value="1"/>
</dbReference>
<keyword evidence="7" id="KW-0597">Phosphoprotein</keyword>
<dbReference type="EC" id="2.7.13.3" evidence="6"/>
<protein>
    <recommendedName>
        <fullName evidence="6">histidine kinase</fullName>
        <ecNumber evidence="6">2.7.13.3</ecNumber>
    </recommendedName>
</protein>
<evidence type="ECO:0000256" key="16">
    <source>
        <dbReference type="ARBA" id="ARBA00022989"/>
    </source>
</evidence>
<dbReference type="PRINTS" id="PR00344">
    <property type="entry name" value="BCTRLSENSOR"/>
</dbReference>
<dbReference type="InterPro" id="IPR058544">
    <property type="entry name" value="ETR1_N"/>
</dbReference>
<feature type="domain" description="Histidine kinase" evidence="22">
    <location>
        <begin position="300"/>
        <end position="539"/>
    </location>
</feature>
<sequence length="584" mass="64581">MDGCDCIEPLWPTDDLLVKYQYISDFFIALAYFSIPLELIYFVKKSSFFPYRWVLIQFGAFIVLCGATHLINLWTFTTHTKTVAMVMTIAKVSTAVVSCATALMLVHIIPDLLSTTLVELGRTLGLEECALWMPSRSGSSLQLSHTLHHQITVGSSVPINLPVINQVFSSNRAIIIPHTSPLARIRPLTGRYVPPEVAAVRVPLLHLSNFQINDWPELSAKSFAIMVLMLPSDSARKWHVHELELVEVVADQVAVALSHAAILEESMRARDLLMEQNVALDLARREAEMAIRARNDFLAVMNHEMRTPMNAIIALSSLLLETELTPEQRLMVETVLKSSNLLATLINDVLDLSKLEDGSLELEIKAFNLHAVFKEVMGFIKPIASIKRLSVSVMLAPDLPLCAIGDEKRLMQTILNISGNAVKFTKEGHITLVASIVKADSLREFRTPEFHPTASDDHFYLKVQVKDTGCGIGPQDLPHVFTKFAHPQSGGNRGFNGSGLGLAICKRFVSLMGGHIWIDSEGTGRGCTATFVVKLGVCDNTNTYQQQLIPLVWPSSADSDLRAPKPLPDGRGSTPLKSRYQRSV</sequence>
<evidence type="ECO:0000256" key="6">
    <source>
        <dbReference type="ARBA" id="ARBA00012438"/>
    </source>
</evidence>
<dbReference type="InterPro" id="IPR003661">
    <property type="entry name" value="HisK_dim/P_dom"/>
</dbReference>
<keyword evidence="15" id="KW-0067">ATP-binding</keyword>
<dbReference type="Gene3D" id="3.30.565.10">
    <property type="entry name" value="Histidine kinase-like ATPase, C-terminal domain"/>
    <property type="match status" value="1"/>
</dbReference>
<evidence type="ECO:0000256" key="4">
    <source>
        <dbReference type="ARBA" id="ARBA00009842"/>
    </source>
</evidence>
<dbReference type="CDD" id="cd00082">
    <property type="entry name" value="HisKA"/>
    <property type="match status" value="1"/>
</dbReference>
<dbReference type="GO" id="GO:0051740">
    <property type="term" value="F:ethylene binding"/>
    <property type="evidence" value="ECO:0007669"/>
    <property type="project" value="UniProtKB-ARBA"/>
</dbReference>
<keyword evidence="20" id="KW-1015">Disulfide bond</keyword>
<dbReference type="EMBL" id="CM007647">
    <property type="protein sequence ID" value="ONM08201.1"/>
    <property type="molecule type" value="Genomic_DNA"/>
</dbReference>
<evidence type="ECO:0000256" key="17">
    <source>
        <dbReference type="ARBA" id="ARBA00023008"/>
    </source>
</evidence>
<dbReference type="GO" id="GO:0010105">
    <property type="term" value="P:negative regulation of ethylene-activated signaling pathway"/>
    <property type="evidence" value="ECO:0007669"/>
    <property type="project" value="UniProtKB-ARBA"/>
</dbReference>
<dbReference type="SMART" id="SM00065">
    <property type="entry name" value="GAF"/>
    <property type="match status" value="1"/>
</dbReference>
<dbReference type="InterPro" id="IPR036097">
    <property type="entry name" value="HisK_dim/P_sf"/>
</dbReference>
<evidence type="ECO:0000313" key="23">
    <source>
        <dbReference type="EMBL" id="ONM08201.1"/>
    </source>
</evidence>
<dbReference type="GO" id="GO:0005524">
    <property type="term" value="F:ATP binding"/>
    <property type="evidence" value="ECO:0007669"/>
    <property type="project" value="UniProtKB-KW"/>
</dbReference>
<keyword evidence="19" id="KW-0472">Membrane</keyword>
<evidence type="ECO:0000256" key="10">
    <source>
        <dbReference type="ARBA" id="ARBA00022723"/>
    </source>
</evidence>
<dbReference type="PANTHER" id="PTHR24423">
    <property type="entry name" value="TWO-COMPONENT SENSOR HISTIDINE KINASE"/>
    <property type="match status" value="1"/>
</dbReference>
<name>A0A1D6L0Z7_MAIZE</name>
<dbReference type="PROSITE" id="PS50109">
    <property type="entry name" value="HIS_KIN"/>
    <property type="match status" value="1"/>
</dbReference>
<evidence type="ECO:0000256" key="19">
    <source>
        <dbReference type="ARBA" id="ARBA00023136"/>
    </source>
</evidence>
<evidence type="ECO:0000256" key="2">
    <source>
        <dbReference type="ARBA" id="ARBA00001935"/>
    </source>
</evidence>
<dbReference type="GO" id="GO:0009873">
    <property type="term" value="P:ethylene-activated signaling pathway"/>
    <property type="evidence" value="ECO:0007669"/>
    <property type="project" value="UniProtKB-KW"/>
</dbReference>
<evidence type="ECO:0000256" key="7">
    <source>
        <dbReference type="ARBA" id="ARBA00022553"/>
    </source>
</evidence>
<reference evidence="23" key="1">
    <citation type="submission" date="2015-12" db="EMBL/GenBank/DDBJ databases">
        <title>Update maize B73 reference genome by single molecule sequencing technologies.</title>
        <authorList>
            <consortium name="Maize Genome Sequencing Project"/>
            <person name="Ware D."/>
        </authorList>
    </citation>
    <scope>NUCLEOTIDE SEQUENCE [LARGE SCALE GENOMIC DNA]</scope>
    <source>
        <tissue evidence="23">Seedling</tissue>
    </source>
</reference>
<evidence type="ECO:0000256" key="12">
    <source>
        <dbReference type="ARBA" id="ARBA00022745"/>
    </source>
</evidence>
<keyword evidence="16" id="KW-1133">Transmembrane helix</keyword>
<dbReference type="Pfam" id="PF00512">
    <property type="entry name" value="HisKA"/>
    <property type="match status" value="1"/>
</dbReference>
<evidence type="ECO:0000256" key="21">
    <source>
        <dbReference type="ARBA" id="ARBA00023170"/>
    </source>
</evidence>
<dbReference type="FunFam" id="3.30.565.10:FF:000030">
    <property type="entry name" value="Ethylene receptor 1"/>
    <property type="match status" value="1"/>
</dbReference>
<evidence type="ECO:0000256" key="3">
    <source>
        <dbReference type="ARBA" id="ARBA00004477"/>
    </source>
</evidence>
<evidence type="ECO:0000256" key="14">
    <source>
        <dbReference type="ARBA" id="ARBA00022824"/>
    </source>
</evidence>
<dbReference type="SUPFAM" id="SSF47384">
    <property type="entry name" value="Homodimeric domain of signal transducing histidine kinase"/>
    <property type="match status" value="1"/>
</dbReference>
<evidence type="ECO:0000256" key="13">
    <source>
        <dbReference type="ARBA" id="ARBA00022777"/>
    </source>
</evidence>
<evidence type="ECO:0000256" key="5">
    <source>
        <dbReference type="ARBA" id="ARBA00011738"/>
    </source>
</evidence>
<evidence type="ECO:0000256" key="20">
    <source>
        <dbReference type="ARBA" id="ARBA00023157"/>
    </source>
</evidence>
<dbReference type="SMART" id="SM00388">
    <property type="entry name" value="HisKA"/>
    <property type="match status" value="1"/>
</dbReference>
<dbReference type="FunFam" id="1.10.287.130:FF:000004">
    <property type="entry name" value="Ethylene receptor 1"/>
    <property type="match status" value="1"/>
</dbReference>
<evidence type="ECO:0000256" key="15">
    <source>
        <dbReference type="ARBA" id="ARBA00022840"/>
    </source>
</evidence>
<dbReference type="SUPFAM" id="SSF55874">
    <property type="entry name" value="ATPase domain of HSP90 chaperone/DNA topoisomerase II/histidine kinase"/>
    <property type="match status" value="1"/>
</dbReference>
<comment type="subcellular location">
    <subcellularLocation>
        <location evidence="3">Endoplasmic reticulum membrane</location>
        <topology evidence="3">Multi-pass membrane protein</topology>
    </subcellularLocation>
</comment>
<dbReference type="GO" id="GO:0000155">
    <property type="term" value="F:phosphorelay sensor kinase activity"/>
    <property type="evidence" value="ECO:0007669"/>
    <property type="project" value="InterPro"/>
</dbReference>
<dbReference type="ExpressionAtlas" id="A0A1D6L0Z7">
    <property type="expression patterns" value="baseline and differential"/>
</dbReference>
<dbReference type="InterPro" id="IPR003594">
    <property type="entry name" value="HATPase_dom"/>
</dbReference>
<dbReference type="SUPFAM" id="SSF55781">
    <property type="entry name" value="GAF domain-like"/>
    <property type="match status" value="1"/>
</dbReference>
<keyword evidence="21 23" id="KW-0675">Receptor</keyword>
<comment type="catalytic activity">
    <reaction evidence="1">
        <text>ATP + protein L-histidine = ADP + protein N-phospho-L-histidine.</text>
        <dbReference type="EC" id="2.7.13.3"/>
    </reaction>
</comment>
<dbReference type="InterPro" id="IPR005467">
    <property type="entry name" value="His_kinase_dom"/>
</dbReference>
<keyword evidence="13" id="KW-0418">Kinase</keyword>
<dbReference type="GO" id="GO:0046872">
    <property type="term" value="F:metal ion binding"/>
    <property type="evidence" value="ECO:0007669"/>
    <property type="project" value="UniProtKB-KW"/>
</dbReference>
<comment type="cofactor">
    <cofactor evidence="2">
        <name>Cu cation</name>
        <dbReference type="ChEBI" id="CHEBI:23378"/>
    </cofactor>
</comment>
<keyword evidence="18" id="KW-0902">Two-component regulatory system</keyword>
<proteinExistence type="inferred from homology"/>
<comment type="similarity">
    <text evidence="4">Belongs to the ethylene receptor family.</text>
</comment>
<keyword evidence="9" id="KW-0812">Transmembrane</keyword>
<dbReference type="InterPro" id="IPR003018">
    <property type="entry name" value="GAF"/>
</dbReference>
<dbReference type="Pfam" id="PF02518">
    <property type="entry name" value="HATPase_c"/>
    <property type="match status" value="1"/>
</dbReference>
<evidence type="ECO:0000256" key="1">
    <source>
        <dbReference type="ARBA" id="ARBA00000085"/>
    </source>
</evidence>
<dbReference type="InterPro" id="IPR036890">
    <property type="entry name" value="HATPase_C_sf"/>
</dbReference>
<keyword evidence="17" id="KW-0186">Copper</keyword>
<organism evidence="23">
    <name type="scientific">Zea mays</name>
    <name type="common">Maize</name>
    <dbReference type="NCBI Taxonomy" id="4577"/>
    <lineage>
        <taxon>Eukaryota</taxon>
        <taxon>Viridiplantae</taxon>
        <taxon>Streptophyta</taxon>
        <taxon>Embryophyta</taxon>
        <taxon>Tracheophyta</taxon>
        <taxon>Spermatophyta</taxon>
        <taxon>Magnoliopsida</taxon>
        <taxon>Liliopsida</taxon>
        <taxon>Poales</taxon>
        <taxon>Poaceae</taxon>
        <taxon>PACMAD clade</taxon>
        <taxon>Panicoideae</taxon>
        <taxon>Andropogonodae</taxon>
        <taxon>Andropogoneae</taxon>
        <taxon>Tripsacinae</taxon>
        <taxon>Zea</taxon>
    </lineage>
</organism>
<dbReference type="Pfam" id="PF25487">
    <property type="entry name" value="ETR1_N"/>
    <property type="match status" value="1"/>
</dbReference>
<dbReference type="InterPro" id="IPR004358">
    <property type="entry name" value="Sig_transdc_His_kin-like_C"/>
</dbReference>
<accession>A0A1D6L0Z7</accession>
<gene>
    <name evidence="23" type="ORF">ZEAMMB73_Zm00001d033642</name>
</gene>
<keyword evidence="11" id="KW-0547">Nucleotide-binding</keyword>
<evidence type="ECO:0000259" key="22">
    <source>
        <dbReference type="PROSITE" id="PS50109"/>
    </source>
</evidence>
<evidence type="ECO:0000256" key="9">
    <source>
        <dbReference type="ARBA" id="ARBA00022692"/>
    </source>
</evidence>
<comment type="subunit">
    <text evidence="5">Homodimer.</text>
</comment>
<evidence type="ECO:0000256" key="8">
    <source>
        <dbReference type="ARBA" id="ARBA00022679"/>
    </source>
</evidence>
<dbReference type="PANTHER" id="PTHR24423:SF625">
    <property type="entry name" value="ETHYLENE RESPONSE SENSOR 1"/>
    <property type="match status" value="1"/>
</dbReference>
<dbReference type="FunFam" id="3.30.450.40:FF:000026">
    <property type="entry name" value="Ethylene response sensor"/>
    <property type="match status" value="1"/>
</dbReference>
<evidence type="ECO:0000256" key="11">
    <source>
        <dbReference type="ARBA" id="ARBA00022741"/>
    </source>
</evidence>
<dbReference type="Gene3D" id="3.30.450.40">
    <property type="match status" value="1"/>
</dbReference>
<evidence type="ECO:0000256" key="18">
    <source>
        <dbReference type="ARBA" id="ARBA00023012"/>
    </source>
</evidence>
<dbReference type="AlphaFoldDB" id="A0A1D6L0Z7"/>
<keyword evidence="14" id="KW-0256">Endoplasmic reticulum</keyword>
<keyword evidence="8" id="KW-0808">Transferase</keyword>
<keyword evidence="10" id="KW-0479">Metal-binding</keyword>
<dbReference type="InterPro" id="IPR029016">
    <property type="entry name" value="GAF-like_dom_sf"/>
</dbReference>
<dbReference type="GO" id="GO:0005789">
    <property type="term" value="C:endoplasmic reticulum membrane"/>
    <property type="evidence" value="ECO:0007669"/>
    <property type="project" value="UniProtKB-SubCell"/>
</dbReference>
<dbReference type="SMART" id="SM00387">
    <property type="entry name" value="HATPase_c"/>
    <property type="match status" value="1"/>
</dbReference>
<keyword evidence="12" id="KW-0936">Ethylene signaling pathway</keyword>